<evidence type="ECO:0000313" key="1">
    <source>
        <dbReference type="EMBL" id="MDE4167574.1"/>
    </source>
</evidence>
<dbReference type="AlphaFoldDB" id="A0ABD4XEI7"/>
<organism evidence="1 2">
    <name type="scientific">Phaeobacter gallaeciensis</name>
    <dbReference type="NCBI Taxonomy" id="60890"/>
    <lineage>
        <taxon>Bacteria</taxon>
        <taxon>Pseudomonadati</taxon>
        <taxon>Pseudomonadota</taxon>
        <taxon>Alphaproteobacteria</taxon>
        <taxon>Rhodobacterales</taxon>
        <taxon>Roseobacteraceae</taxon>
        <taxon>Phaeobacter</taxon>
    </lineage>
</organism>
<proteinExistence type="predicted"/>
<dbReference type="Gene3D" id="1.25.40.10">
    <property type="entry name" value="Tetratricopeptide repeat domain"/>
    <property type="match status" value="1"/>
</dbReference>
<reference evidence="1 2" key="1">
    <citation type="submission" date="2023-02" db="EMBL/GenBank/DDBJ databases">
        <title>Population genomics of bacteria associated with diatom.</title>
        <authorList>
            <person name="Xie J."/>
            <person name="Wang H."/>
        </authorList>
    </citation>
    <scope>NUCLEOTIDE SEQUENCE [LARGE SCALE GENOMIC DNA]</scope>
    <source>
        <strain evidence="1 2">PT47_8</strain>
    </source>
</reference>
<dbReference type="EMBL" id="JARCJK010000011">
    <property type="protein sequence ID" value="MDE4167574.1"/>
    <property type="molecule type" value="Genomic_DNA"/>
</dbReference>
<comment type="caution">
    <text evidence="1">The sequence shown here is derived from an EMBL/GenBank/DDBJ whole genome shotgun (WGS) entry which is preliminary data.</text>
</comment>
<protein>
    <recommendedName>
        <fullName evidence="3">Tetratricopeptide repeat protein</fullName>
    </recommendedName>
</protein>
<dbReference type="SUPFAM" id="SSF48452">
    <property type="entry name" value="TPR-like"/>
    <property type="match status" value="1"/>
</dbReference>
<accession>A0ABD4XEI7</accession>
<dbReference type="RefSeq" id="WP_274840071.1">
    <property type="nucleotide sequence ID" value="NZ_JARCJF010000011.1"/>
</dbReference>
<dbReference type="Proteomes" id="UP001218364">
    <property type="component" value="Unassembled WGS sequence"/>
</dbReference>
<gene>
    <name evidence="1" type="ORF">PXK24_17905</name>
</gene>
<sequence>MQVGSFSKAGMVLGAALLLGSCGDTIGGGFQSQYAVARNALEVGDYARAKRGYQKLLSQAGPLAPRLQLEYAHAELRGGNYAEAARLAGDLARSQQGGARGAALAVQGTAQHEQGLILLSQGQTDAGKAQLTAAQTALAEVLKSHPDLDPLGSMAGRRASIAARLKAL</sequence>
<evidence type="ECO:0008006" key="3">
    <source>
        <dbReference type="Google" id="ProtNLM"/>
    </source>
</evidence>
<dbReference type="InterPro" id="IPR011990">
    <property type="entry name" value="TPR-like_helical_dom_sf"/>
</dbReference>
<name>A0ABD4XEI7_9RHOB</name>
<evidence type="ECO:0000313" key="2">
    <source>
        <dbReference type="Proteomes" id="UP001218364"/>
    </source>
</evidence>